<keyword evidence="2" id="KW-0805">Transcription regulation</keyword>
<protein>
    <submittedName>
        <fullName evidence="6">HTH-type transcriptional regulator LeuO</fullName>
    </submittedName>
</protein>
<comment type="similarity">
    <text evidence="1">Belongs to the LysR transcriptional regulatory family.</text>
</comment>
<dbReference type="InterPro" id="IPR036388">
    <property type="entry name" value="WH-like_DNA-bd_sf"/>
</dbReference>
<evidence type="ECO:0000256" key="3">
    <source>
        <dbReference type="ARBA" id="ARBA00023125"/>
    </source>
</evidence>
<proteinExistence type="inferred from homology"/>
<sequence length="324" mass="35619">MIKSSAMTPHDFRLLDLNLLRVFDAVMAEGSLTRAADKLALTQPAVSNAMRRLRDALGDELLVRRGHGVQPTPRAQALWPVVREALDNLQHSLAPQRFDPASATTTLVLAMADATASTLIPNLVGILEREAPQLAIRIVPLTTRDPRGLLDAETADMAVGYFPAVLADLTARAQAGTLVAHEHRRLYDGEYVAVMRKDHPLAWMPLTLEHYCAARHLLVSFSGRAYGFIDEALAALGRERQIVMTVNQYTTAARVVAQSDLVTVLPRHFVPITGLAAQLQVHPLPLEVPAVHVDALWHKRGPHRPAYDWLLQALNRAALKAFSP</sequence>
<dbReference type="PANTHER" id="PTHR30118:SF6">
    <property type="entry name" value="HTH-TYPE TRANSCRIPTIONAL REGULATOR LEUO"/>
    <property type="match status" value="1"/>
</dbReference>
<evidence type="ECO:0000313" key="7">
    <source>
        <dbReference type="Proteomes" id="UP000834458"/>
    </source>
</evidence>
<evidence type="ECO:0000259" key="5">
    <source>
        <dbReference type="PROSITE" id="PS50931"/>
    </source>
</evidence>
<dbReference type="InterPro" id="IPR050389">
    <property type="entry name" value="LysR-type_TF"/>
</dbReference>
<dbReference type="Pfam" id="PF03466">
    <property type="entry name" value="LysR_substrate"/>
    <property type="match status" value="1"/>
</dbReference>
<dbReference type="EMBL" id="CAHPSC010000001">
    <property type="protein sequence ID" value="CAB5657689.1"/>
    <property type="molecule type" value="Genomic_DNA"/>
</dbReference>
<evidence type="ECO:0000256" key="2">
    <source>
        <dbReference type="ARBA" id="ARBA00023015"/>
    </source>
</evidence>
<evidence type="ECO:0000256" key="4">
    <source>
        <dbReference type="ARBA" id="ARBA00023163"/>
    </source>
</evidence>
<dbReference type="Gene3D" id="1.10.10.10">
    <property type="entry name" value="Winged helix-like DNA-binding domain superfamily/Winged helix DNA-binding domain"/>
    <property type="match status" value="1"/>
</dbReference>
<dbReference type="PANTHER" id="PTHR30118">
    <property type="entry name" value="HTH-TYPE TRANSCRIPTIONAL REGULATOR LEUO-RELATED"/>
    <property type="match status" value="1"/>
</dbReference>
<organism evidence="6 7">
    <name type="scientific">Comamonas aquatica</name>
    <dbReference type="NCBI Taxonomy" id="225991"/>
    <lineage>
        <taxon>Bacteria</taxon>
        <taxon>Pseudomonadati</taxon>
        <taxon>Pseudomonadota</taxon>
        <taxon>Betaproteobacteria</taxon>
        <taxon>Burkholderiales</taxon>
        <taxon>Comamonadaceae</taxon>
        <taxon>Comamonas</taxon>
    </lineage>
</organism>
<dbReference type="AlphaFoldDB" id="A0AA35D416"/>
<dbReference type="InterPro" id="IPR000847">
    <property type="entry name" value="LysR_HTH_N"/>
</dbReference>
<accession>A0AA35D416</accession>
<dbReference type="Gene3D" id="3.40.190.10">
    <property type="entry name" value="Periplasmic binding protein-like II"/>
    <property type="match status" value="2"/>
</dbReference>
<dbReference type="CDD" id="cd08417">
    <property type="entry name" value="PBP2_Nitroaromatics_like"/>
    <property type="match status" value="1"/>
</dbReference>
<dbReference type="PROSITE" id="PS50931">
    <property type="entry name" value="HTH_LYSR"/>
    <property type="match status" value="1"/>
</dbReference>
<name>A0AA35D416_9BURK</name>
<dbReference type="InterPro" id="IPR005119">
    <property type="entry name" value="LysR_subst-bd"/>
</dbReference>
<gene>
    <name evidence="6" type="primary">leuO</name>
    <name evidence="6" type="ORF">GHA_00114</name>
</gene>
<evidence type="ECO:0000313" key="6">
    <source>
        <dbReference type="EMBL" id="CAB5657689.1"/>
    </source>
</evidence>
<keyword evidence="4" id="KW-0804">Transcription</keyword>
<dbReference type="PRINTS" id="PR00039">
    <property type="entry name" value="HTHLYSR"/>
</dbReference>
<dbReference type="SUPFAM" id="SSF53850">
    <property type="entry name" value="Periplasmic binding protein-like II"/>
    <property type="match status" value="1"/>
</dbReference>
<dbReference type="Proteomes" id="UP000834458">
    <property type="component" value="Unassembled WGS sequence"/>
</dbReference>
<dbReference type="Pfam" id="PF00126">
    <property type="entry name" value="HTH_1"/>
    <property type="match status" value="1"/>
</dbReference>
<dbReference type="SUPFAM" id="SSF46785">
    <property type="entry name" value="Winged helix' DNA-binding domain"/>
    <property type="match status" value="1"/>
</dbReference>
<dbReference type="GO" id="GO:0003677">
    <property type="term" value="F:DNA binding"/>
    <property type="evidence" value="ECO:0007669"/>
    <property type="project" value="UniProtKB-KW"/>
</dbReference>
<keyword evidence="3" id="KW-0238">DNA-binding</keyword>
<dbReference type="InterPro" id="IPR037402">
    <property type="entry name" value="YidZ_PBP2"/>
</dbReference>
<feature type="domain" description="HTH lysR-type" evidence="5">
    <location>
        <begin position="15"/>
        <end position="72"/>
    </location>
</feature>
<evidence type="ECO:0000256" key="1">
    <source>
        <dbReference type="ARBA" id="ARBA00009437"/>
    </source>
</evidence>
<dbReference type="InterPro" id="IPR036390">
    <property type="entry name" value="WH_DNA-bd_sf"/>
</dbReference>
<comment type="caution">
    <text evidence="6">The sequence shown here is derived from an EMBL/GenBank/DDBJ whole genome shotgun (WGS) entry which is preliminary data.</text>
</comment>
<dbReference type="GO" id="GO:0003700">
    <property type="term" value="F:DNA-binding transcription factor activity"/>
    <property type="evidence" value="ECO:0007669"/>
    <property type="project" value="InterPro"/>
</dbReference>
<reference evidence="6" key="1">
    <citation type="submission" date="2020-05" db="EMBL/GenBank/DDBJ databases">
        <authorList>
            <person name="Delgado-Blas J."/>
        </authorList>
    </citation>
    <scope>NUCLEOTIDE SEQUENCE</scope>
    <source>
        <strain evidence="6">BB1454</strain>
    </source>
</reference>